<keyword evidence="6 10" id="KW-1133">Transmembrane helix</keyword>
<dbReference type="RefSeq" id="WP_128269915.1">
    <property type="nucleotide sequence ID" value="NZ_SAUW01000011.1"/>
</dbReference>
<dbReference type="AlphaFoldDB" id="A0A443ITJ7"/>
<evidence type="ECO:0000313" key="14">
    <source>
        <dbReference type="EMBL" id="RWR11028.1"/>
    </source>
</evidence>
<evidence type="ECO:0000256" key="5">
    <source>
        <dbReference type="ARBA" id="ARBA00022737"/>
    </source>
</evidence>
<comment type="subcellular location">
    <subcellularLocation>
        <location evidence="1">Cell membrane</location>
        <topology evidence="1">Multi-pass membrane protein</topology>
    </subcellularLocation>
</comment>
<dbReference type="Pfam" id="PF00571">
    <property type="entry name" value="CBS"/>
    <property type="match status" value="1"/>
</dbReference>
<dbReference type="Pfam" id="PF03471">
    <property type="entry name" value="CorC_HlyC"/>
    <property type="match status" value="1"/>
</dbReference>
<evidence type="ECO:0000256" key="7">
    <source>
        <dbReference type="ARBA" id="ARBA00023122"/>
    </source>
</evidence>
<dbReference type="EMBL" id="SAUW01000011">
    <property type="protein sequence ID" value="RWR11028.1"/>
    <property type="molecule type" value="Genomic_DNA"/>
</dbReference>
<evidence type="ECO:0000256" key="2">
    <source>
        <dbReference type="ARBA" id="ARBA00006446"/>
    </source>
</evidence>
<dbReference type="InterPro" id="IPR046342">
    <property type="entry name" value="CBS_dom_sf"/>
</dbReference>
<comment type="caution">
    <text evidence="14">The sequence shown here is derived from an EMBL/GenBank/DDBJ whole genome shotgun (WGS) entry which is preliminary data.</text>
</comment>
<evidence type="ECO:0000259" key="13">
    <source>
        <dbReference type="PROSITE" id="PS51846"/>
    </source>
</evidence>
<reference evidence="14 15" key="1">
    <citation type="submission" date="2019-01" db="EMBL/GenBank/DDBJ databases">
        <title>Sinorhodobacter populi sp. nov. isolated from the symptomatic bark tissue of Populus euramericana canker.</title>
        <authorList>
            <person name="Xu G."/>
        </authorList>
    </citation>
    <scope>NUCLEOTIDE SEQUENCE [LARGE SCALE GENOMIC DNA]</scope>
    <source>
        <strain evidence="14 15">2D-5</strain>
    </source>
</reference>
<dbReference type="PANTHER" id="PTHR43099:SF5">
    <property type="entry name" value="HLYC_CORC FAMILY TRANSPORTER"/>
    <property type="match status" value="1"/>
</dbReference>
<dbReference type="SUPFAM" id="SSF54631">
    <property type="entry name" value="CBS-domain pair"/>
    <property type="match status" value="1"/>
</dbReference>
<dbReference type="Proteomes" id="UP000285710">
    <property type="component" value="Unassembled WGS sequence"/>
</dbReference>
<dbReference type="InterPro" id="IPR036318">
    <property type="entry name" value="FAD-bd_PCMH-like_sf"/>
</dbReference>
<dbReference type="Gene3D" id="3.10.580.10">
    <property type="entry name" value="CBS-domain"/>
    <property type="match status" value="1"/>
</dbReference>
<dbReference type="PROSITE" id="PS51846">
    <property type="entry name" value="CNNM"/>
    <property type="match status" value="1"/>
</dbReference>
<dbReference type="PROSITE" id="PS51371">
    <property type="entry name" value="CBS"/>
    <property type="match status" value="2"/>
</dbReference>
<evidence type="ECO:0000256" key="4">
    <source>
        <dbReference type="ARBA" id="ARBA00022692"/>
    </source>
</evidence>
<gene>
    <name evidence="14" type="ORF">D2T33_11885</name>
</gene>
<keyword evidence="3" id="KW-1003">Cell membrane</keyword>
<evidence type="ECO:0000313" key="15">
    <source>
        <dbReference type="Proteomes" id="UP000285710"/>
    </source>
</evidence>
<evidence type="ECO:0000256" key="10">
    <source>
        <dbReference type="PROSITE-ProRule" id="PRU01193"/>
    </source>
</evidence>
<feature type="transmembrane region" description="Helical" evidence="11">
    <location>
        <begin position="63"/>
        <end position="84"/>
    </location>
</feature>
<evidence type="ECO:0000256" key="8">
    <source>
        <dbReference type="ARBA" id="ARBA00023136"/>
    </source>
</evidence>
<dbReference type="InterPro" id="IPR051676">
    <property type="entry name" value="UPF0053_domain"/>
</dbReference>
<feature type="domain" description="CNNM transmembrane" evidence="13">
    <location>
        <begin position="1"/>
        <end position="198"/>
    </location>
</feature>
<dbReference type="CDD" id="cd04590">
    <property type="entry name" value="CBS_pair_CorC_HlyC_assoc"/>
    <property type="match status" value="1"/>
</dbReference>
<keyword evidence="15" id="KW-1185">Reference proteome</keyword>
<dbReference type="SMART" id="SM01091">
    <property type="entry name" value="CorC_HlyC"/>
    <property type="match status" value="1"/>
</dbReference>
<dbReference type="Pfam" id="PF01595">
    <property type="entry name" value="CNNM"/>
    <property type="match status" value="1"/>
</dbReference>
<feature type="domain" description="CBS" evidence="12">
    <location>
        <begin position="278"/>
        <end position="339"/>
    </location>
</feature>
<name>A0A443ITJ7_9RHOB</name>
<dbReference type="GO" id="GO:0005886">
    <property type="term" value="C:plasma membrane"/>
    <property type="evidence" value="ECO:0007669"/>
    <property type="project" value="UniProtKB-SubCell"/>
</dbReference>
<evidence type="ECO:0000259" key="12">
    <source>
        <dbReference type="PROSITE" id="PS51371"/>
    </source>
</evidence>
<dbReference type="SUPFAM" id="SSF56176">
    <property type="entry name" value="FAD-binding/transporter-associated domain-like"/>
    <property type="match status" value="1"/>
</dbReference>
<protein>
    <submittedName>
        <fullName evidence="14">HlyC/CorC family transporter</fullName>
    </submittedName>
</protein>
<accession>A0A443ITJ7</accession>
<dbReference type="InterPro" id="IPR005170">
    <property type="entry name" value="Transptr-assoc_dom"/>
</dbReference>
<dbReference type="PANTHER" id="PTHR43099">
    <property type="entry name" value="UPF0053 PROTEIN YRKA"/>
    <property type="match status" value="1"/>
</dbReference>
<dbReference type="InterPro" id="IPR044751">
    <property type="entry name" value="Ion_transp-like_CBS"/>
</dbReference>
<proteinExistence type="inferred from homology"/>
<dbReference type="InterPro" id="IPR000644">
    <property type="entry name" value="CBS_dom"/>
</dbReference>
<dbReference type="InterPro" id="IPR016169">
    <property type="entry name" value="FAD-bd_PCMH_sub2"/>
</dbReference>
<evidence type="ECO:0000256" key="6">
    <source>
        <dbReference type="ARBA" id="ARBA00022989"/>
    </source>
</evidence>
<keyword evidence="5" id="KW-0677">Repeat</keyword>
<feature type="transmembrane region" description="Helical" evidence="11">
    <location>
        <begin position="96"/>
        <end position="117"/>
    </location>
</feature>
<evidence type="ECO:0000256" key="1">
    <source>
        <dbReference type="ARBA" id="ARBA00004651"/>
    </source>
</evidence>
<feature type="domain" description="CBS" evidence="12">
    <location>
        <begin position="217"/>
        <end position="277"/>
    </location>
</feature>
<keyword evidence="4 10" id="KW-0812">Transmembrane</keyword>
<reference evidence="14 15" key="2">
    <citation type="submission" date="2019-01" db="EMBL/GenBank/DDBJ databases">
        <authorList>
            <person name="Li Y."/>
        </authorList>
    </citation>
    <scope>NUCLEOTIDE SEQUENCE [LARGE SCALE GENOMIC DNA]</scope>
    <source>
        <strain evidence="14 15">2D-5</strain>
    </source>
</reference>
<evidence type="ECO:0000256" key="3">
    <source>
        <dbReference type="ARBA" id="ARBA00022475"/>
    </source>
</evidence>
<dbReference type="Gene3D" id="3.30.465.10">
    <property type="match status" value="1"/>
</dbReference>
<sequence>MFLEILIVVALTALNGALSMSELAVVSSREAKLKRMAEDGSKGAVAALLLKENPGKFLSSVQIGITLVGIVAGAVSGAALGLRLSNALMGMGMSASLANTLGVGGVVAAITYAQLILGELVPKQVALADPDGVAVRVAPAMRLLARIATPIVWFLDISGRLVLRLIGQSGKGDAGITDEEVELTLDEAEGAGVFAPGEREMLTGVMRVADRRASSLMTPRHEVELLDLSLPRPKLMEQIRKSSFDRLPVRDGGEDDIIGVIVTREALALPQNGSIPSIVRPVPVVMDQAKATVVIEKLRTEGSRILFVFDEFGHFEGIITAMDVLEGIMGRFVDPDDDEPAIQERADGSLLVSGWVPADELTERLRIKDAHGDYDTAAGFVIDRLARLPQQGDVLKTDGWTFEVVDMDGARIDKILVQRDPAGG</sequence>
<keyword evidence="7 9" id="KW-0129">CBS domain</keyword>
<organism evidence="14 15">
    <name type="scientific">Paenirhodobacter populi</name>
    <dbReference type="NCBI Taxonomy" id="2306993"/>
    <lineage>
        <taxon>Bacteria</taxon>
        <taxon>Pseudomonadati</taxon>
        <taxon>Pseudomonadota</taxon>
        <taxon>Alphaproteobacteria</taxon>
        <taxon>Rhodobacterales</taxon>
        <taxon>Rhodobacter group</taxon>
        <taxon>Paenirhodobacter</taxon>
    </lineage>
</organism>
<dbReference type="InterPro" id="IPR002550">
    <property type="entry name" value="CNNM"/>
</dbReference>
<evidence type="ECO:0000256" key="11">
    <source>
        <dbReference type="SAM" id="Phobius"/>
    </source>
</evidence>
<keyword evidence="8 10" id="KW-0472">Membrane</keyword>
<comment type="similarity">
    <text evidence="2">Belongs to the UPF0053 family. Hemolysin C subfamily.</text>
</comment>
<dbReference type="GO" id="GO:0050660">
    <property type="term" value="F:flavin adenine dinucleotide binding"/>
    <property type="evidence" value="ECO:0007669"/>
    <property type="project" value="InterPro"/>
</dbReference>
<evidence type="ECO:0000256" key="9">
    <source>
        <dbReference type="PROSITE-ProRule" id="PRU00703"/>
    </source>
</evidence>